<dbReference type="Gene3D" id="3.40.50.1820">
    <property type="entry name" value="alpha/beta hydrolase"/>
    <property type="match status" value="1"/>
</dbReference>
<dbReference type="Pfam" id="PF01764">
    <property type="entry name" value="Lipase_3"/>
    <property type="match status" value="1"/>
</dbReference>
<dbReference type="PANTHER" id="PTHR45856">
    <property type="entry name" value="ALPHA/BETA-HYDROLASES SUPERFAMILY PROTEIN"/>
    <property type="match status" value="1"/>
</dbReference>
<dbReference type="Proteomes" id="UP001476950">
    <property type="component" value="Unassembled WGS sequence"/>
</dbReference>
<dbReference type="InterPro" id="IPR002921">
    <property type="entry name" value="Fungal_lipase-type"/>
</dbReference>
<keyword evidence="3" id="KW-1185">Reference proteome</keyword>
<name>A0ABV0KN47_9CYAN</name>
<reference evidence="2 3" key="1">
    <citation type="submission" date="2022-04" db="EMBL/GenBank/DDBJ databases">
        <title>Positive selection, recombination, and allopatry shape intraspecific diversity of widespread and dominant cyanobacteria.</title>
        <authorList>
            <person name="Wei J."/>
            <person name="Shu W."/>
            <person name="Hu C."/>
        </authorList>
    </citation>
    <scope>NUCLEOTIDE SEQUENCE [LARGE SCALE GENOMIC DNA]</scope>
    <source>
        <strain evidence="2 3">AS-A4</strain>
    </source>
</reference>
<feature type="domain" description="Fungal lipase-type" evidence="1">
    <location>
        <begin position="57"/>
        <end position="207"/>
    </location>
</feature>
<dbReference type="InterPro" id="IPR029058">
    <property type="entry name" value="AB_hydrolase_fold"/>
</dbReference>
<comment type="caution">
    <text evidence="2">The sequence shown here is derived from an EMBL/GenBank/DDBJ whole genome shotgun (WGS) entry which is preliminary data.</text>
</comment>
<dbReference type="EMBL" id="JAMPLM010000018">
    <property type="protein sequence ID" value="MEP1060421.1"/>
    <property type="molecule type" value="Genomic_DNA"/>
</dbReference>
<dbReference type="SUPFAM" id="SSF53474">
    <property type="entry name" value="alpha/beta-Hydrolases"/>
    <property type="match status" value="1"/>
</dbReference>
<proteinExistence type="predicted"/>
<organism evidence="2 3">
    <name type="scientific">Stenomitos frigidus AS-A4</name>
    <dbReference type="NCBI Taxonomy" id="2933935"/>
    <lineage>
        <taxon>Bacteria</taxon>
        <taxon>Bacillati</taxon>
        <taxon>Cyanobacteriota</taxon>
        <taxon>Cyanophyceae</taxon>
        <taxon>Leptolyngbyales</taxon>
        <taxon>Leptolyngbyaceae</taxon>
        <taxon>Stenomitos</taxon>
    </lineage>
</organism>
<evidence type="ECO:0000259" key="1">
    <source>
        <dbReference type="Pfam" id="PF01764"/>
    </source>
</evidence>
<dbReference type="InterPro" id="IPR051218">
    <property type="entry name" value="Sec_MonoDiacylglyc_Lipase"/>
</dbReference>
<gene>
    <name evidence="2" type="ORF">NDI38_18460</name>
</gene>
<dbReference type="CDD" id="cd00519">
    <property type="entry name" value="Lipase_3"/>
    <property type="match status" value="1"/>
</dbReference>
<dbReference type="RefSeq" id="WP_190452362.1">
    <property type="nucleotide sequence ID" value="NZ_JAMPLM010000018.1"/>
</dbReference>
<evidence type="ECO:0000313" key="3">
    <source>
        <dbReference type="Proteomes" id="UP001476950"/>
    </source>
</evidence>
<sequence>MVNYSQAVKCALLSQEIYQDFSQLRFSEFPNLTPDLIDQTSTDTQCALLSDVSGAIYIVFRGSEKRLDWSTSFNFEQEMVEFQQTVVQEQIVQEREQVYPYQGESQSGAKMHRGFVAAYLSVREQIHNYLRSRAATSVTVTGHSLGGALATLCAVDVQYNFSSKFAIDIYTFGAPRVGNQGFRESFNRRVPASYRFVYGMDLVPALPRPWQGYSHVDQEYRFGPRFSLKFFSQRFEDHKIANYITALKTLAATQGS</sequence>
<protein>
    <submittedName>
        <fullName evidence="2">Lipase family protein</fullName>
    </submittedName>
</protein>
<accession>A0ABV0KN47</accession>
<evidence type="ECO:0000313" key="2">
    <source>
        <dbReference type="EMBL" id="MEP1060421.1"/>
    </source>
</evidence>
<dbReference type="PANTHER" id="PTHR45856:SF11">
    <property type="entry name" value="FUNGAL LIPASE-LIKE DOMAIN-CONTAINING PROTEIN"/>
    <property type="match status" value="1"/>
</dbReference>